<feature type="chain" id="PRO_5025614154" description="Apple domain-containing protein" evidence="1">
    <location>
        <begin position="30"/>
        <end position="236"/>
    </location>
</feature>
<accession>A0A6A4X559</accession>
<dbReference type="Proteomes" id="UP000440578">
    <property type="component" value="Unassembled WGS sequence"/>
</dbReference>
<proteinExistence type="predicted"/>
<evidence type="ECO:0000313" key="3">
    <source>
        <dbReference type="Proteomes" id="UP000440578"/>
    </source>
</evidence>
<name>A0A6A4X559_AMPAM</name>
<keyword evidence="3" id="KW-1185">Reference proteome</keyword>
<evidence type="ECO:0000313" key="2">
    <source>
        <dbReference type="EMBL" id="KAF0311200.1"/>
    </source>
</evidence>
<protein>
    <recommendedName>
        <fullName evidence="4">Apple domain-containing protein</fullName>
    </recommendedName>
</protein>
<gene>
    <name evidence="2" type="ORF">FJT64_017946</name>
</gene>
<dbReference type="EMBL" id="VIIS01000255">
    <property type="protein sequence ID" value="KAF0311200.1"/>
    <property type="molecule type" value="Genomic_DNA"/>
</dbReference>
<comment type="caution">
    <text evidence="2">The sequence shown here is derived from an EMBL/GenBank/DDBJ whole genome shotgun (WGS) entry which is preliminary data.</text>
</comment>
<evidence type="ECO:0000256" key="1">
    <source>
        <dbReference type="SAM" id="SignalP"/>
    </source>
</evidence>
<dbReference type="InterPro" id="IPR016187">
    <property type="entry name" value="CTDL_fold"/>
</dbReference>
<evidence type="ECO:0008006" key="4">
    <source>
        <dbReference type="Google" id="ProtNLM"/>
    </source>
</evidence>
<feature type="signal peptide" evidence="1">
    <location>
        <begin position="1"/>
        <end position="29"/>
    </location>
</feature>
<dbReference type="OrthoDB" id="6372777at2759"/>
<dbReference type="SUPFAM" id="SSF56436">
    <property type="entry name" value="C-type lectin-like"/>
    <property type="match status" value="1"/>
</dbReference>
<organism evidence="2 3">
    <name type="scientific">Amphibalanus amphitrite</name>
    <name type="common">Striped barnacle</name>
    <name type="synonym">Balanus amphitrite</name>
    <dbReference type="NCBI Taxonomy" id="1232801"/>
    <lineage>
        <taxon>Eukaryota</taxon>
        <taxon>Metazoa</taxon>
        <taxon>Ecdysozoa</taxon>
        <taxon>Arthropoda</taxon>
        <taxon>Crustacea</taxon>
        <taxon>Multicrustacea</taxon>
        <taxon>Cirripedia</taxon>
        <taxon>Thoracica</taxon>
        <taxon>Thoracicalcarea</taxon>
        <taxon>Balanomorpha</taxon>
        <taxon>Balanoidea</taxon>
        <taxon>Balanidae</taxon>
        <taxon>Amphibalaninae</taxon>
        <taxon>Amphibalanus</taxon>
    </lineage>
</organism>
<dbReference type="AlphaFoldDB" id="A0A6A4X559"/>
<reference evidence="2 3" key="1">
    <citation type="submission" date="2019-07" db="EMBL/GenBank/DDBJ databases">
        <title>Draft genome assembly of a fouling barnacle, Amphibalanus amphitrite (Darwin, 1854): The first reference genome for Thecostraca.</title>
        <authorList>
            <person name="Kim W."/>
        </authorList>
    </citation>
    <scope>NUCLEOTIDE SEQUENCE [LARGE SCALE GENOMIC DNA]</scope>
    <source>
        <strain evidence="2">SNU_AA5</strain>
        <tissue evidence="2">Soma without cirri and trophi</tissue>
    </source>
</reference>
<sequence>MAKARRCPSPLKLPPLALLLLLSLASARGAVETFHYLSYIVEHAREPLAEEFGSLVQCARRCLHTPACVKFSRDHGSGLCRLWPLHSADNPLTADMEPLYQPPLPAGFVRSKDPTVAYRARLLDLQGGKEAIVASCREYDPEALPASPRTAAQFRDLRTGVLRHISAYLVIGIWDVEEERVYRDIVTGEVVTLPVTAYGSANEDNDCLGMNNSHYFLRAIPCGAFKGHVCEYHPIW</sequence>
<keyword evidence="1" id="KW-0732">Signal</keyword>